<evidence type="ECO:0000313" key="3">
    <source>
        <dbReference type="Proteomes" id="UP000002280"/>
    </source>
</evidence>
<keyword evidence="3" id="KW-1185">Reference proteome</keyword>
<sequence length="99" mass="10712">MSGGFTDYNRDLGSLVGMDPDGVIKTNWNEIIDNSWYGSQGVSKHSAARGNFHGGADLSGSSSDFPGEFRTPQSPTSSNYAHLLSTLYVFSHFLLSSLF</sequence>
<reference evidence="2 3" key="1">
    <citation type="journal article" date="2007" name="Nature">
        <title>Genome of the marsupial Monodelphis domestica reveals innovation in non-coding sequences.</title>
        <authorList>
            <person name="Mikkelsen T.S."/>
            <person name="Wakefield M.J."/>
            <person name="Aken B."/>
            <person name="Amemiya C.T."/>
            <person name="Chang J.L."/>
            <person name="Duke S."/>
            <person name="Garber M."/>
            <person name="Gentles A.J."/>
            <person name="Goodstadt L."/>
            <person name="Heger A."/>
            <person name="Jurka J."/>
            <person name="Kamal M."/>
            <person name="Mauceli E."/>
            <person name="Searle S.M."/>
            <person name="Sharpe T."/>
            <person name="Baker M.L."/>
            <person name="Batzer M.A."/>
            <person name="Benos P.V."/>
            <person name="Belov K."/>
            <person name="Clamp M."/>
            <person name="Cook A."/>
            <person name="Cuff J."/>
            <person name="Das R."/>
            <person name="Davidow L."/>
            <person name="Deakin J.E."/>
            <person name="Fazzari M.J."/>
            <person name="Glass J.L."/>
            <person name="Grabherr M."/>
            <person name="Greally J.M."/>
            <person name="Gu W."/>
            <person name="Hore T.A."/>
            <person name="Huttley G.A."/>
            <person name="Kleber M."/>
            <person name="Jirtle R.L."/>
            <person name="Koina E."/>
            <person name="Lee J.T."/>
            <person name="Mahony S."/>
            <person name="Marra M.A."/>
            <person name="Miller R.D."/>
            <person name="Nicholls R.D."/>
            <person name="Oda M."/>
            <person name="Papenfuss A.T."/>
            <person name="Parra Z.E."/>
            <person name="Pollock D.D."/>
            <person name="Ray D.A."/>
            <person name="Schein J.E."/>
            <person name="Speed T.P."/>
            <person name="Thompson K."/>
            <person name="VandeBerg J.L."/>
            <person name="Wade C.M."/>
            <person name="Walker J.A."/>
            <person name="Waters P.D."/>
            <person name="Webber C."/>
            <person name="Weidman J.R."/>
            <person name="Xie X."/>
            <person name="Zody M.C."/>
            <person name="Baldwin J."/>
            <person name="Abdouelleil A."/>
            <person name="Abdulkadir J."/>
            <person name="Abebe A."/>
            <person name="Abera B."/>
            <person name="Abreu J."/>
            <person name="Acer S.C."/>
            <person name="Aftuck L."/>
            <person name="Alexander A."/>
            <person name="An P."/>
            <person name="Anderson E."/>
            <person name="Anderson S."/>
            <person name="Arachi H."/>
            <person name="Azer M."/>
            <person name="Bachantsang P."/>
            <person name="Barry A."/>
            <person name="Bayul T."/>
            <person name="Berlin A."/>
            <person name="Bessette D."/>
            <person name="Bloom T."/>
            <person name="Bloom T."/>
            <person name="Boguslavskiy L."/>
            <person name="Bonnet C."/>
            <person name="Boukhgalter B."/>
            <person name="Bourzgui I."/>
            <person name="Brown A."/>
            <person name="Cahill P."/>
            <person name="Channer S."/>
            <person name="Cheshatsang Y."/>
            <person name="Chuda L."/>
            <person name="Citroen M."/>
            <person name="Collymore A."/>
            <person name="Cooke P."/>
            <person name="Costello M."/>
            <person name="D'Aco K."/>
            <person name="Daza R."/>
            <person name="De Haan G."/>
            <person name="DeGray S."/>
            <person name="DeMaso C."/>
            <person name="Dhargay N."/>
            <person name="Dooley K."/>
            <person name="Dooley E."/>
            <person name="Doricent M."/>
            <person name="Dorje P."/>
            <person name="Dorjee K."/>
            <person name="Dupes A."/>
            <person name="Elong R."/>
            <person name="Falk J."/>
            <person name="Farina A."/>
            <person name="Faro S."/>
            <person name="Ferguson D."/>
            <person name="Fisher S."/>
            <person name="Foley C.D."/>
            <person name="Franke A."/>
            <person name="Friedrich D."/>
            <person name="Gadbois L."/>
            <person name="Gearin G."/>
            <person name="Gearin C.R."/>
            <person name="Giannoukos G."/>
            <person name="Goode T."/>
            <person name="Graham J."/>
            <person name="Grandbois E."/>
            <person name="Grewal S."/>
            <person name="Gyaltsen K."/>
            <person name="Hafez N."/>
            <person name="Hagos B."/>
            <person name="Hall J."/>
            <person name="Henson C."/>
            <person name="Hollinger A."/>
            <person name="Honan T."/>
            <person name="Huard M.D."/>
            <person name="Hughes L."/>
            <person name="Hurhula B."/>
            <person name="Husby M.E."/>
            <person name="Kamat A."/>
            <person name="Kanga B."/>
            <person name="Kashin S."/>
            <person name="Khazanovich D."/>
            <person name="Kisner P."/>
            <person name="Lance K."/>
            <person name="Lara M."/>
            <person name="Lee W."/>
            <person name="Lennon N."/>
            <person name="Letendre F."/>
            <person name="LeVine R."/>
            <person name="Lipovsky A."/>
            <person name="Liu X."/>
            <person name="Liu J."/>
            <person name="Liu S."/>
            <person name="Lokyitsang T."/>
            <person name="Lokyitsang Y."/>
            <person name="Lubonja R."/>
            <person name="Lui A."/>
            <person name="MacDonald P."/>
            <person name="Magnisalis V."/>
            <person name="Maru K."/>
            <person name="Matthews C."/>
            <person name="McCusker W."/>
            <person name="McDonough S."/>
            <person name="Mehta T."/>
            <person name="Meldrim J."/>
            <person name="Meneus L."/>
            <person name="Mihai O."/>
            <person name="Mihalev A."/>
            <person name="Mihova T."/>
            <person name="Mittelman R."/>
            <person name="Mlenga V."/>
            <person name="Montmayeur A."/>
            <person name="Mulrain L."/>
            <person name="Navidi A."/>
            <person name="Naylor J."/>
            <person name="Negash T."/>
            <person name="Nguyen T."/>
            <person name="Nguyen N."/>
            <person name="Nicol R."/>
            <person name="Norbu C."/>
            <person name="Norbu N."/>
            <person name="Novod N."/>
            <person name="O'Neill B."/>
            <person name="Osman S."/>
            <person name="Markiewicz E."/>
            <person name="Oyono O.L."/>
            <person name="Patti C."/>
            <person name="Phunkhang P."/>
            <person name="Pierre F."/>
            <person name="Priest M."/>
            <person name="Raghuraman S."/>
            <person name="Rege F."/>
            <person name="Reyes R."/>
            <person name="Rise C."/>
            <person name="Rogov P."/>
            <person name="Ross K."/>
            <person name="Ryan E."/>
            <person name="Settipalli S."/>
            <person name="Shea T."/>
            <person name="Sherpa N."/>
            <person name="Shi L."/>
            <person name="Shih D."/>
            <person name="Sparrow T."/>
            <person name="Spaulding J."/>
            <person name="Stalker J."/>
            <person name="Stange-Thomann N."/>
            <person name="Stavropoulos S."/>
            <person name="Stone C."/>
            <person name="Strader C."/>
            <person name="Tesfaye S."/>
            <person name="Thomson T."/>
            <person name="Thoulutsang Y."/>
            <person name="Thoulutsang D."/>
            <person name="Topham K."/>
            <person name="Topping I."/>
            <person name="Tsamla T."/>
            <person name="Vassiliev H."/>
            <person name="Vo A."/>
            <person name="Wangchuk T."/>
            <person name="Wangdi T."/>
            <person name="Weiand M."/>
            <person name="Wilkinson J."/>
            <person name="Wilson A."/>
            <person name="Yadav S."/>
            <person name="Young G."/>
            <person name="Yu Q."/>
            <person name="Zembek L."/>
            <person name="Zhong D."/>
            <person name="Zimmer A."/>
            <person name="Zwirko Z."/>
            <person name="Jaffe D.B."/>
            <person name="Alvarez P."/>
            <person name="Brockman W."/>
            <person name="Butler J."/>
            <person name="Chin C."/>
            <person name="Gnerre S."/>
            <person name="MacCallum I."/>
            <person name="Graves J.A."/>
            <person name="Ponting C.P."/>
            <person name="Breen M."/>
            <person name="Samollow P.B."/>
            <person name="Lander E.S."/>
            <person name="Lindblad-Toh K."/>
        </authorList>
    </citation>
    <scope>NUCLEOTIDE SEQUENCE [LARGE SCALE GENOMIC DNA]</scope>
</reference>
<dbReference type="Bgee" id="ENSMODG00000044232">
    <property type="expression patterns" value="Expressed in liver and 7 other cell types or tissues"/>
</dbReference>
<accession>A0A5F8HAL5</accession>
<organism evidence="2 3">
    <name type="scientific">Monodelphis domestica</name>
    <name type="common">Gray short-tailed opossum</name>
    <dbReference type="NCBI Taxonomy" id="13616"/>
    <lineage>
        <taxon>Eukaryota</taxon>
        <taxon>Metazoa</taxon>
        <taxon>Chordata</taxon>
        <taxon>Craniata</taxon>
        <taxon>Vertebrata</taxon>
        <taxon>Euteleostomi</taxon>
        <taxon>Mammalia</taxon>
        <taxon>Metatheria</taxon>
        <taxon>Didelphimorphia</taxon>
        <taxon>Didelphidae</taxon>
        <taxon>Monodelphis</taxon>
    </lineage>
</organism>
<proteinExistence type="predicted"/>
<dbReference type="InParanoid" id="A0A5F8HAL5"/>
<reference evidence="2" key="2">
    <citation type="submission" date="2025-08" db="UniProtKB">
        <authorList>
            <consortium name="Ensembl"/>
        </authorList>
    </citation>
    <scope>IDENTIFICATION</scope>
</reference>
<name>A0A5F8HAL5_MONDO</name>
<feature type="region of interest" description="Disordered" evidence="1">
    <location>
        <begin position="41"/>
        <end position="75"/>
    </location>
</feature>
<protein>
    <submittedName>
        <fullName evidence="2">Uncharacterized protein</fullName>
    </submittedName>
</protein>
<evidence type="ECO:0000313" key="2">
    <source>
        <dbReference type="Ensembl" id="ENSMODP00000057041.1"/>
    </source>
</evidence>
<dbReference type="AlphaFoldDB" id="A0A5F8HAL5"/>
<dbReference type="STRING" id="13616.ENSMODP00000057041"/>
<reference evidence="2" key="3">
    <citation type="submission" date="2025-09" db="UniProtKB">
        <authorList>
            <consortium name="Ensembl"/>
        </authorList>
    </citation>
    <scope>IDENTIFICATION</scope>
</reference>
<dbReference type="Ensembl" id="ENSMODT00000071508.1">
    <property type="protein sequence ID" value="ENSMODP00000057041.1"/>
    <property type="gene ID" value="ENSMODG00000044232.1"/>
</dbReference>
<dbReference type="Proteomes" id="UP000002280">
    <property type="component" value="Chromosome 1"/>
</dbReference>
<evidence type="ECO:0000256" key="1">
    <source>
        <dbReference type="SAM" id="MobiDB-lite"/>
    </source>
</evidence>